<sequence>LLPDASAEFHVAASSTFLTILEKKLVHPRTFTQTFLQSILSSIDSRDPVVARAWLETLLDVIDLLPASVVKSDILPIAIAKGQIAQPVSSRLKACKLLGKITTKFEPYLVKKEALPLIHSLCQDINYEVRACICSQFHYFAKALDPETVQPALLPILVELASDEESLVRLHAVETIVNMLPHLQAETIKYTLVPLVKKMCEESLKAEDAVMVKIAEHFGSLCLGLDNCLLAQEKLWMIRHYQKMAGLGLPQLIKQNTTDYRKVNIIKSNLNLIVKNLHGTIDYSLIISDNRIACRQNCALNFPVMVRYWCPSSNPDNFLRHLYPTYQELASDPFFMIRRTIAIGFNEVVMILGKNCHVLRNEFIKLLRDNTEEVLQGLVPHLGNTLVQLSKSGMISPETIQDPTVFEIGRALLKCESEISTTNNWRLHTNMLGQLECLPHCVPPDFIHSHFVPVIFNRIHTARPVPCRMAAVRTMLVFLRFSIKHVHKNSILQRFESDLRQSDNCYKRMLYAKLCAMAMDVFSRSFFKENFFLRILDLLEDRVPNIRYKVVTLLPSMKRTLTSTADRKLLGVMESSIRKLLMNEKDKDVANELQNSIQILDAIDSRMDTGSSNHPLTKEDIEDQRKADEEAKLANGGIQAITGKRKPTMERKRIETPTRSTVSTAVSDRRMYSPSTPAVRSTPTSRPSYSPSPASYKRDQMS</sequence>
<reference evidence="4" key="1">
    <citation type="journal article" date="2023" name="IScience">
        <title>Live-bearing cockroach genome reveals convergent evolutionary mechanisms linked to viviparity in insects and beyond.</title>
        <authorList>
            <person name="Fouks B."/>
            <person name="Harrison M.C."/>
            <person name="Mikhailova A.A."/>
            <person name="Marchal E."/>
            <person name="English S."/>
            <person name="Carruthers M."/>
            <person name="Jennings E.C."/>
            <person name="Chiamaka E.L."/>
            <person name="Frigard R.A."/>
            <person name="Pippel M."/>
            <person name="Attardo G.M."/>
            <person name="Benoit J.B."/>
            <person name="Bornberg-Bauer E."/>
            <person name="Tobe S.S."/>
        </authorList>
    </citation>
    <scope>NUCLEOTIDE SEQUENCE</scope>
    <source>
        <strain evidence="4">Stay&amp;Tobe</strain>
    </source>
</reference>
<reference evidence="4" key="2">
    <citation type="submission" date="2023-05" db="EMBL/GenBank/DDBJ databases">
        <authorList>
            <person name="Fouks B."/>
        </authorList>
    </citation>
    <scope>NUCLEOTIDE SEQUENCE</scope>
    <source>
        <strain evidence="4">Stay&amp;Tobe</strain>
        <tissue evidence="4">Testes</tissue>
    </source>
</reference>
<evidence type="ECO:0000256" key="2">
    <source>
        <dbReference type="PROSITE-ProRule" id="PRU00103"/>
    </source>
</evidence>
<feature type="repeat" description="HEAT" evidence="2">
    <location>
        <begin position="114"/>
        <end position="151"/>
    </location>
</feature>
<dbReference type="GO" id="GO:0005829">
    <property type="term" value="C:cytosol"/>
    <property type="evidence" value="ECO:0007669"/>
    <property type="project" value="TreeGrafter"/>
</dbReference>
<feature type="compositionally biased region" description="Basic and acidic residues" evidence="3">
    <location>
        <begin position="647"/>
        <end position="656"/>
    </location>
</feature>
<protein>
    <recommendedName>
        <fullName evidence="6">Serine/threonine-protein phosphatase 4 regulatory subunit 4</fullName>
    </recommendedName>
</protein>
<dbReference type="GO" id="GO:0008287">
    <property type="term" value="C:protein serine/threonine phosphatase complex"/>
    <property type="evidence" value="ECO:0007669"/>
    <property type="project" value="TreeGrafter"/>
</dbReference>
<dbReference type="GO" id="GO:0019888">
    <property type="term" value="F:protein phosphatase regulator activity"/>
    <property type="evidence" value="ECO:0007669"/>
    <property type="project" value="TreeGrafter"/>
</dbReference>
<evidence type="ECO:0000313" key="5">
    <source>
        <dbReference type="Proteomes" id="UP001233999"/>
    </source>
</evidence>
<feature type="compositionally biased region" description="Polar residues" evidence="3">
    <location>
        <begin position="657"/>
        <end position="666"/>
    </location>
</feature>
<dbReference type="Pfam" id="PF02985">
    <property type="entry name" value="HEAT"/>
    <property type="match status" value="1"/>
</dbReference>
<dbReference type="InterPro" id="IPR000357">
    <property type="entry name" value="HEAT"/>
</dbReference>
<dbReference type="PANTHER" id="PTHR21467:SF0">
    <property type="entry name" value="SERINE_THREONINE-PROTEIN PHOSPHATASE 4 REGULATORY SUBUNIT 4"/>
    <property type="match status" value="1"/>
</dbReference>
<dbReference type="InterPro" id="IPR016024">
    <property type="entry name" value="ARM-type_fold"/>
</dbReference>
<dbReference type="Gene3D" id="1.25.10.10">
    <property type="entry name" value="Leucine-rich Repeat Variant"/>
    <property type="match status" value="1"/>
</dbReference>
<keyword evidence="1" id="KW-0677">Repeat</keyword>
<comment type="caution">
    <text evidence="4">The sequence shown here is derived from an EMBL/GenBank/DDBJ whole genome shotgun (WGS) entry which is preliminary data.</text>
</comment>
<dbReference type="EMBL" id="JASPKZ010003867">
    <property type="protein sequence ID" value="KAJ9591474.1"/>
    <property type="molecule type" value="Genomic_DNA"/>
</dbReference>
<dbReference type="InterPro" id="IPR039918">
    <property type="entry name" value="PPP4R4"/>
</dbReference>
<evidence type="ECO:0000256" key="1">
    <source>
        <dbReference type="ARBA" id="ARBA00022737"/>
    </source>
</evidence>
<dbReference type="PANTHER" id="PTHR21467">
    <property type="entry name" value="PROTEIN PHOSPHATASE 4 REGULATORY SUBUNIT 4 PPP4R4"/>
    <property type="match status" value="1"/>
</dbReference>
<evidence type="ECO:0000256" key="3">
    <source>
        <dbReference type="SAM" id="MobiDB-lite"/>
    </source>
</evidence>
<evidence type="ECO:0000313" key="4">
    <source>
        <dbReference type="EMBL" id="KAJ9591474.1"/>
    </source>
</evidence>
<feature type="region of interest" description="Disordered" evidence="3">
    <location>
        <begin position="640"/>
        <end position="702"/>
    </location>
</feature>
<feature type="compositionally biased region" description="Low complexity" evidence="3">
    <location>
        <begin position="680"/>
        <end position="695"/>
    </location>
</feature>
<dbReference type="InterPro" id="IPR021133">
    <property type="entry name" value="HEAT_type_2"/>
</dbReference>
<feature type="non-terminal residue" evidence="4">
    <location>
        <position position="1"/>
    </location>
</feature>
<gene>
    <name evidence="4" type="ORF">L9F63_001960</name>
</gene>
<name>A0AAD8A2Y0_DIPPU</name>
<keyword evidence="5" id="KW-1185">Reference proteome</keyword>
<dbReference type="SUPFAM" id="SSF48371">
    <property type="entry name" value="ARM repeat"/>
    <property type="match status" value="1"/>
</dbReference>
<evidence type="ECO:0008006" key="6">
    <source>
        <dbReference type="Google" id="ProtNLM"/>
    </source>
</evidence>
<organism evidence="4 5">
    <name type="scientific">Diploptera punctata</name>
    <name type="common">Pacific beetle cockroach</name>
    <dbReference type="NCBI Taxonomy" id="6984"/>
    <lineage>
        <taxon>Eukaryota</taxon>
        <taxon>Metazoa</taxon>
        <taxon>Ecdysozoa</taxon>
        <taxon>Arthropoda</taxon>
        <taxon>Hexapoda</taxon>
        <taxon>Insecta</taxon>
        <taxon>Pterygota</taxon>
        <taxon>Neoptera</taxon>
        <taxon>Polyneoptera</taxon>
        <taxon>Dictyoptera</taxon>
        <taxon>Blattodea</taxon>
        <taxon>Blaberoidea</taxon>
        <taxon>Blaberidae</taxon>
        <taxon>Diplopterinae</taxon>
        <taxon>Diploptera</taxon>
    </lineage>
</organism>
<dbReference type="InterPro" id="IPR011989">
    <property type="entry name" value="ARM-like"/>
</dbReference>
<dbReference type="PROSITE" id="PS50077">
    <property type="entry name" value="HEAT_REPEAT"/>
    <property type="match status" value="2"/>
</dbReference>
<feature type="repeat" description="HEAT" evidence="2">
    <location>
        <begin position="153"/>
        <end position="191"/>
    </location>
</feature>
<feature type="non-terminal residue" evidence="4">
    <location>
        <position position="702"/>
    </location>
</feature>
<proteinExistence type="predicted"/>
<dbReference type="AlphaFoldDB" id="A0AAD8A2Y0"/>
<dbReference type="Proteomes" id="UP001233999">
    <property type="component" value="Unassembled WGS sequence"/>
</dbReference>
<accession>A0AAD8A2Y0</accession>